<keyword evidence="2 5" id="KW-0813">Transport</keyword>
<name>A0ABW7AJL1_9ACTN</name>
<dbReference type="InterPro" id="IPR006127">
    <property type="entry name" value="ZnuA-like"/>
</dbReference>
<organism evidence="7 8">
    <name type="scientific">Nonomuraea marmarensis</name>
    <dbReference type="NCBI Taxonomy" id="3351344"/>
    <lineage>
        <taxon>Bacteria</taxon>
        <taxon>Bacillati</taxon>
        <taxon>Actinomycetota</taxon>
        <taxon>Actinomycetes</taxon>
        <taxon>Streptosporangiales</taxon>
        <taxon>Streptosporangiaceae</taxon>
        <taxon>Nonomuraea</taxon>
    </lineage>
</organism>
<accession>A0ABW7AJL1</accession>
<dbReference type="PRINTS" id="PR00690">
    <property type="entry name" value="ADHESNFAMILY"/>
</dbReference>
<evidence type="ECO:0000256" key="2">
    <source>
        <dbReference type="ARBA" id="ARBA00022448"/>
    </source>
</evidence>
<dbReference type="PANTHER" id="PTHR42953:SF1">
    <property type="entry name" value="METAL-BINDING PROTEIN HI_0362-RELATED"/>
    <property type="match status" value="1"/>
</dbReference>
<evidence type="ECO:0000256" key="6">
    <source>
        <dbReference type="SAM" id="SignalP"/>
    </source>
</evidence>
<dbReference type="InterPro" id="IPR050492">
    <property type="entry name" value="Bact_metal-bind_prot9"/>
</dbReference>
<evidence type="ECO:0000313" key="7">
    <source>
        <dbReference type="EMBL" id="MFG1706616.1"/>
    </source>
</evidence>
<dbReference type="SUPFAM" id="SSF53807">
    <property type="entry name" value="Helical backbone' metal receptor"/>
    <property type="match status" value="1"/>
</dbReference>
<gene>
    <name evidence="7" type="ORF">ACFLIM_25815</name>
</gene>
<keyword evidence="4 6" id="KW-0732">Signal</keyword>
<dbReference type="InterPro" id="IPR006129">
    <property type="entry name" value="AdhesinB"/>
</dbReference>
<evidence type="ECO:0000256" key="5">
    <source>
        <dbReference type="RuleBase" id="RU003512"/>
    </source>
</evidence>
<evidence type="ECO:0000256" key="3">
    <source>
        <dbReference type="ARBA" id="ARBA00022723"/>
    </source>
</evidence>
<dbReference type="Gene3D" id="3.40.50.1980">
    <property type="entry name" value="Nitrogenase molybdenum iron protein domain"/>
    <property type="match status" value="2"/>
</dbReference>
<keyword evidence="8" id="KW-1185">Reference proteome</keyword>
<sequence length="309" mass="32359">MLKRARRGAAILALLASAACGGTAVPATQAQATIAVVATTTQVADMARQVGGDAVRVTQLLKPNVDPHHFDPSPADLQSLATAQVVVENGVGFEPWLDEAVASAGYNGPVADTSQGVTLREGQEGHEHGQHDPHIWHSAVNAKIMVANIEKAFAQADPAHAAAYAQRRKAYEAEFDRLDGWIKQRIATIPEANRKIVTNHDAFGYYLDRYGLTFVGAIIPSFDTSAEVTGKDLADLVAAVQKAGVRAIFSESTLPPKTAQALATEAGVKVVGGENSLYGDSLGPAGTGADSYLGMMRHNTEVIVGALGG</sequence>
<dbReference type="EMBL" id="JBICRM010000016">
    <property type="protein sequence ID" value="MFG1706616.1"/>
    <property type="molecule type" value="Genomic_DNA"/>
</dbReference>
<feature type="signal peptide" evidence="6">
    <location>
        <begin position="1"/>
        <end position="24"/>
    </location>
</feature>
<proteinExistence type="inferred from homology"/>
<reference evidence="7 8" key="1">
    <citation type="submission" date="2024-10" db="EMBL/GenBank/DDBJ databases">
        <authorList>
            <person name="Topkara A.R."/>
            <person name="Saygin H."/>
        </authorList>
    </citation>
    <scope>NUCLEOTIDE SEQUENCE [LARGE SCALE GENOMIC DNA]</scope>
    <source>
        <strain evidence="7 8">M3C6</strain>
    </source>
</reference>
<evidence type="ECO:0000256" key="1">
    <source>
        <dbReference type="ARBA" id="ARBA00004196"/>
    </source>
</evidence>
<dbReference type="PANTHER" id="PTHR42953">
    <property type="entry name" value="HIGH-AFFINITY ZINC UPTAKE SYSTEM PROTEIN ZNUA-RELATED"/>
    <property type="match status" value="1"/>
</dbReference>
<dbReference type="Pfam" id="PF01297">
    <property type="entry name" value="ZnuA"/>
    <property type="match status" value="1"/>
</dbReference>
<comment type="subcellular location">
    <subcellularLocation>
        <location evidence="1">Cell envelope</location>
    </subcellularLocation>
</comment>
<comment type="similarity">
    <text evidence="5">Belongs to the bacterial solute-binding protein 9 family.</text>
</comment>
<evidence type="ECO:0000313" key="8">
    <source>
        <dbReference type="Proteomes" id="UP001603978"/>
    </source>
</evidence>
<protein>
    <submittedName>
        <fullName evidence="7">Metal ABC transporter substrate-binding protein</fullName>
    </submittedName>
</protein>
<dbReference type="InterPro" id="IPR006128">
    <property type="entry name" value="Lipoprotein_PsaA-like"/>
</dbReference>
<dbReference type="PROSITE" id="PS51257">
    <property type="entry name" value="PROKAR_LIPOPROTEIN"/>
    <property type="match status" value="1"/>
</dbReference>
<comment type="caution">
    <text evidence="7">The sequence shown here is derived from an EMBL/GenBank/DDBJ whole genome shotgun (WGS) entry which is preliminary data.</text>
</comment>
<evidence type="ECO:0000256" key="4">
    <source>
        <dbReference type="ARBA" id="ARBA00022729"/>
    </source>
</evidence>
<dbReference type="PRINTS" id="PR00691">
    <property type="entry name" value="ADHESINB"/>
</dbReference>
<dbReference type="Proteomes" id="UP001603978">
    <property type="component" value="Unassembled WGS sequence"/>
</dbReference>
<keyword evidence="3" id="KW-0479">Metal-binding</keyword>
<feature type="chain" id="PRO_5046913446" evidence="6">
    <location>
        <begin position="25"/>
        <end position="309"/>
    </location>
</feature>
<dbReference type="RefSeq" id="WP_393169630.1">
    <property type="nucleotide sequence ID" value="NZ_JBICRM010000016.1"/>
</dbReference>